<proteinExistence type="predicted"/>
<sequence>DLLYLAKYVLRDSDQSVVSDIVNITLNWPAVFGANVVSSLGNAREQIIVEAEDKNVDTNFVEEFVNAAMGSANRRMRRRGLHTLNQWADTQFCFRGRHARRVLLSQEKETGDAVVNITPWDGRYVYHEQGEDGLKWAAYETIRSWDEIIAEYGEEFAGKASDKECAVLDVWDDKVNEIWIDGAMVGETRPHNYGFCPVVLQVVYLGYGRMLLDRNWQLHDGESIFFMVRDIVPEVNRLVSILQTLNMNELKVALQFLNPDGTDQDEPPDRPGMGDVISMGKGKLEAIHLGEARQAAQQLYAILEKARQEGSYTDIDIGNVRQPFSAVALVAIGENKDMVYMPRLAAKEQLNIDTAEMLIRQALQIGGFIDLGTPGHKKAFATSKLMGEYDIQYKYFTKSPKIDIARMSLADAAAPWYPRRFIYENVLQVEDPDGLEEQWYSEQAELLSPNVRMVRTIRKLLRRAKEKNDPDAAREAQIMANDLGISIDQARAGELEPPEIEAPKPGQSALPLLGEGGQVGGVNPGRAPEGV</sequence>
<evidence type="ECO:0008006" key="3">
    <source>
        <dbReference type="Google" id="ProtNLM"/>
    </source>
</evidence>
<gene>
    <name evidence="2" type="ORF">LCGC14_1977390</name>
</gene>
<feature type="non-terminal residue" evidence="2">
    <location>
        <position position="1"/>
    </location>
</feature>
<feature type="compositionally biased region" description="Gly residues" evidence="1">
    <location>
        <begin position="514"/>
        <end position="523"/>
    </location>
</feature>
<comment type="caution">
    <text evidence="2">The sequence shown here is derived from an EMBL/GenBank/DDBJ whole genome shotgun (WGS) entry which is preliminary data.</text>
</comment>
<dbReference type="AlphaFoldDB" id="A0A0F9FA76"/>
<protein>
    <recommendedName>
        <fullName evidence="3">Phage portal protein</fullName>
    </recommendedName>
</protein>
<evidence type="ECO:0000256" key="1">
    <source>
        <dbReference type="SAM" id="MobiDB-lite"/>
    </source>
</evidence>
<organism evidence="2">
    <name type="scientific">marine sediment metagenome</name>
    <dbReference type="NCBI Taxonomy" id="412755"/>
    <lineage>
        <taxon>unclassified sequences</taxon>
        <taxon>metagenomes</taxon>
        <taxon>ecological metagenomes</taxon>
    </lineage>
</organism>
<dbReference type="EMBL" id="LAZR01022061">
    <property type="protein sequence ID" value="KKL83173.1"/>
    <property type="molecule type" value="Genomic_DNA"/>
</dbReference>
<name>A0A0F9FA76_9ZZZZ</name>
<evidence type="ECO:0000313" key="2">
    <source>
        <dbReference type="EMBL" id="KKL83173.1"/>
    </source>
</evidence>
<accession>A0A0F9FA76</accession>
<feature type="region of interest" description="Disordered" evidence="1">
    <location>
        <begin position="489"/>
        <end position="531"/>
    </location>
</feature>
<reference evidence="2" key="1">
    <citation type="journal article" date="2015" name="Nature">
        <title>Complex archaea that bridge the gap between prokaryotes and eukaryotes.</title>
        <authorList>
            <person name="Spang A."/>
            <person name="Saw J.H."/>
            <person name="Jorgensen S.L."/>
            <person name="Zaremba-Niedzwiedzka K."/>
            <person name="Martijn J."/>
            <person name="Lind A.E."/>
            <person name="van Eijk R."/>
            <person name="Schleper C."/>
            <person name="Guy L."/>
            <person name="Ettema T.J."/>
        </authorList>
    </citation>
    <scope>NUCLEOTIDE SEQUENCE</scope>
</reference>